<dbReference type="EMBL" id="QKYV01000006">
    <property type="protein sequence ID" value="PZW39081.1"/>
    <property type="molecule type" value="Genomic_DNA"/>
</dbReference>
<organism evidence="2 3">
    <name type="scientific">Mesonia algae</name>
    <dbReference type="NCBI Taxonomy" id="213248"/>
    <lineage>
        <taxon>Bacteria</taxon>
        <taxon>Pseudomonadati</taxon>
        <taxon>Bacteroidota</taxon>
        <taxon>Flavobacteriia</taxon>
        <taxon>Flavobacteriales</taxon>
        <taxon>Flavobacteriaceae</taxon>
        <taxon>Mesonia</taxon>
    </lineage>
</organism>
<sequence length="136" mass="15662">MTRNKLYTFISVLSLLGYAWLGYQTYSEKQNSSIGQVCMFKATTTLPCPSCGSTRSVLAILQGDLSQAFYFNPLGFLLVVGLFILPLWIIRDVVLKKKSFFKFYLLFEKWIVKKPIMISLIAIILLNWGWNVYKDL</sequence>
<keyword evidence="1" id="KW-0472">Membrane</keyword>
<keyword evidence="1" id="KW-0812">Transmembrane</keyword>
<evidence type="ECO:0000313" key="3">
    <source>
        <dbReference type="Proteomes" id="UP000249542"/>
    </source>
</evidence>
<evidence type="ECO:0000313" key="2">
    <source>
        <dbReference type="EMBL" id="PZW39081.1"/>
    </source>
</evidence>
<accession>A0A2W7HWM6</accession>
<keyword evidence="3" id="KW-1185">Reference proteome</keyword>
<dbReference type="AlphaFoldDB" id="A0A2W7HWM6"/>
<dbReference type="InterPro" id="IPR021215">
    <property type="entry name" value="DUF2752"/>
</dbReference>
<proteinExistence type="predicted"/>
<dbReference type="RefSeq" id="WP_111541509.1">
    <property type="nucleotide sequence ID" value="NZ_QKYV01000006.1"/>
</dbReference>
<reference evidence="2 3" key="1">
    <citation type="submission" date="2018-06" db="EMBL/GenBank/DDBJ databases">
        <title>Genomic Encyclopedia of Archaeal and Bacterial Type Strains, Phase II (KMG-II): from individual species to whole genera.</title>
        <authorList>
            <person name="Goeker M."/>
        </authorList>
    </citation>
    <scope>NUCLEOTIDE SEQUENCE [LARGE SCALE GENOMIC DNA]</scope>
    <source>
        <strain evidence="2 3">DSM 15361</strain>
    </source>
</reference>
<protein>
    <submittedName>
        <fullName evidence="2">Uncharacterized protein DUF2752</fullName>
    </submittedName>
</protein>
<evidence type="ECO:0000256" key="1">
    <source>
        <dbReference type="SAM" id="Phobius"/>
    </source>
</evidence>
<name>A0A2W7HWM6_9FLAO</name>
<keyword evidence="1" id="KW-1133">Transmembrane helix</keyword>
<comment type="caution">
    <text evidence="2">The sequence shown here is derived from an EMBL/GenBank/DDBJ whole genome shotgun (WGS) entry which is preliminary data.</text>
</comment>
<dbReference type="Pfam" id="PF10825">
    <property type="entry name" value="DUF2752"/>
    <property type="match status" value="1"/>
</dbReference>
<gene>
    <name evidence="2" type="ORF">LX95_02221</name>
</gene>
<feature type="transmembrane region" description="Helical" evidence="1">
    <location>
        <begin position="111"/>
        <end position="130"/>
    </location>
</feature>
<dbReference type="Proteomes" id="UP000249542">
    <property type="component" value="Unassembled WGS sequence"/>
</dbReference>
<feature type="transmembrane region" description="Helical" evidence="1">
    <location>
        <begin position="7"/>
        <end position="23"/>
    </location>
</feature>
<feature type="transmembrane region" description="Helical" evidence="1">
    <location>
        <begin position="69"/>
        <end position="90"/>
    </location>
</feature>